<gene>
    <name evidence="3" type="ORF">TOPH_00906</name>
</gene>
<comment type="caution">
    <text evidence="3">The sequence shown here is derived from an EMBL/GenBank/DDBJ whole genome shotgun (WGS) entry which is preliminary data.</text>
</comment>
<keyword evidence="4" id="KW-1185">Reference proteome</keyword>
<dbReference type="PANTHER" id="PTHR36182:SF1">
    <property type="entry name" value="PROTEIN, PUTATIVE (AFU_ORTHOLOGUE AFUA_6G10930)-RELATED"/>
    <property type="match status" value="1"/>
</dbReference>
<dbReference type="OrthoDB" id="2342176at2759"/>
<dbReference type="EMBL" id="LFRF01000002">
    <property type="protein sequence ID" value="KND94028.1"/>
    <property type="molecule type" value="Genomic_DNA"/>
</dbReference>
<dbReference type="STRING" id="1163406.A0A0L0NJ23"/>
<dbReference type="Proteomes" id="UP000036947">
    <property type="component" value="Unassembled WGS sequence"/>
</dbReference>
<dbReference type="AlphaFoldDB" id="A0A0L0NJ23"/>
<feature type="signal peptide" evidence="2">
    <location>
        <begin position="1"/>
        <end position="20"/>
    </location>
</feature>
<keyword evidence="2" id="KW-0732">Signal</keyword>
<dbReference type="Gene3D" id="2.70.50.70">
    <property type="match status" value="1"/>
</dbReference>
<feature type="region of interest" description="Disordered" evidence="1">
    <location>
        <begin position="196"/>
        <end position="293"/>
    </location>
</feature>
<sequence length="293" mass="30439">MKTSFASLAALLWLASFSRAHMEMKNPPPFRSKFNKFTTSADYDMTSPLNGGGNNFPCKGYHKLLGTAQGKRVAEWVPGQSYNMTITGGTPHNGGSCQASVSFDKGSTWKAIHSYIGHCPVMGDSSYQFTLPSDTPAGDMLFAWTWFNQLGNREMYMNCAAITVKGGGKKRRGASNPISSRPNMFVANVGNGCGTSEGRDLLFPNPGPDGQQGDGKQQSGNGGGSTTGGSSSTQRGGQQQHAASTSTSTSTSTSKSNGGPPLATGGVKPNPSGGGYCSAARSGAGRNKPLLGI</sequence>
<protein>
    <recommendedName>
        <fullName evidence="5">Extracellular protein</fullName>
    </recommendedName>
</protein>
<proteinExistence type="predicted"/>
<evidence type="ECO:0000256" key="1">
    <source>
        <dbReference type="SAM" id="MobiDB-lite"/>
    </source>
</evidence>
<organism evidence="3 4">
    <name type="scientific">Tolypocladium ophioglossoides (strain CBS 100239)</name>
    <name type="common">Snaketongue truffleclub</name>
    <name type="synonym">Elaphocordyceps ophioglossoides</name>
    <dbReference type="NCBI Taxonomy" id="1163406"/>
    <lineage>
        <taxon>Eukaryota</taxon>
        <taxon>Fungi</taxon>
        <taxon>Dikarya</taxon>
        <taxon>Ascomycota</taxon>
        <taxon>Pezizomycotina</taxon>
        <taxon>Sordariomycetes</taxon>
        <taxon>Hypocreomycetidae</taxon>
        <taxon>Hypocreales</taxon>
        <taxon>Ophiocordycipitaceae</taxon>
        <taxon>Tolypocladium</taxon>
    </lineage>
</organism>
<evidence type="ECO:0000313" key="4">
    <source>
        <dbReference type="Proteomes" id="UP000036947"/>
    </source>
</evidence>
<feature type="chain" id="PRO_5005545198" description="Extracellular protein" evidence="2">
    <location>
        <begin position="21"/>
        <end position="293"/>
    </location>
</feature>
<reference evidence="3 4" key="1">
    <citation type="journal article" date="2015" name="BMC Genomics">
        <title>The genome of the truffle-parasite Tolypocladium ophioglossoides and the evolution of antifungal peptaibiotics.</title>
        <authorList>
            <person name="Quandt C.A."/>
            <person name="Bushley K.E."/>
            <person name="Spatafora J.W."/>
        </authorList>
    </citation>
    <scope>NUCLEOTIDE SEQUENCE [LARGE SCALE GENOMIC DNA]</scope>
    <source>
        <strain evidence="3 4">CBS 100239</strain>
    </source>
</reference>
<dbReference type="PANTHER" id="PTHR36182">
    <property type="entry name" value="PROTEIN, PUTATIVE (AFU_ORTHOLOGUE AFUA_6G10930)-RELATED"/>
    <property type="match status" value="1"/>
</dbReference>
<feature type="compositionally biased region" description="Low complexity" evidence="1">
    <location>
        <begin position="228"/>
        <end position="254"/>
    </location>
</feature>
<name>A0A0L0NJ23_TOLOC</name>
<evidence type="ECO:0008006" key="5">
    <source>
        <dbReference type="Google" id="ProtNLM"/>
    </source>
</evidence>
<evidence type="ECO:0000313" key="3">
    <source>
        <dbReference type="EMBL" id="KND94028.1"/>
    </source>
</evidence>
<accession>A0A0L0NJ23</accession>
<evidence type="ECO:0000256" key="2">
    <source>
        <dbReference type="SAM" id="SignalP"/>
    </source>
</evidence>